<gene>
    <name evidence="1" type="ORF">B296_00016209</name>
</gene>
<dbReference type="Proteomes" id="UP000287651">
    <property type="component" value="Unassembled WGS sequence"/>
</dbReference>
<sequence>MGPRRDNRWKLTEGIRCLPRVHRELVEGIGGFSRVRWKLAEGIRSLLGVHRELAKMALGVHRKKTKKLIGRSSGVDENLTESHEGLIGLDVGGGGTAQAGGGTA</sequence>
<protein>
    <submittedName>
        <fullName evidence="1">Uncharacterized protein</fullName>
    </submittedName>
</protein>
<organism evidence="1 2">
    <name type="scientific">Ensete ventricosum</name>
    <name type="common">Abyssinian banana</name>
    <name type="synonym">Musa ensete</name>
    <dbReference type="NCBI Taxonomy" id="4639"/>
    <lineage>
        <taxon>Eukaryota</taxon>
        <taxon>Viridiplantae</taxon>
        <taxon>Streptophyta</taxon>
        <taxon>Embryophyta</taxon>
        <taxon>Tracheophyta</taxon>
        <taxon>Spermatophyta</taxon>
        <taxon>Magnoliopsida</taxon>
        <taxon>Liliopsida</taxon>
        <taxon>Zingiberales</taxon>
        <taxon>Musaceae</taxon>
        <taxon>Ensete</taxon>
    </lineage>
</organism>
<accession>A0A426YW55</accession>
<reference evidence="1 2" key="1">
    <citation type="journal article" date="2014" name="Agronomy (Basel)">
        <title>A Draft Genome Sequence for Ensete ventricosum, the Drought-Tolerant Tree Against Hunger.</title>
        <authorList>
            <person name="Harrison J."/>
            <person name="Moore K.A."/>
            <person name="Paszkiewicz K."/>
            <person name="Jones T."/>
            <person name="Grant M."/>
            <person name="Ambacheew D."/>
            <person name="Muzemil S."/>
            <person name="Studholme D.J."/>
        </authorList>
    </citation>
    <scope>NUCLEOTIDE SEQUENCE [LARGE SCALE GENOMIC DNA]</scope>
</reference>
<proteinExistence type="predicted"/>
<comment type="caution">
    <text evidence="1">The sequence shown here is derived from an EMBL/GenBank/DDBJ whole genome shotgun (WGS) entry which is preliminary data.</text>
</comment>
<evidence type="ECO:0000313" key="2">
    <source>
        <dbReference type="Proteomes" id="UP000287651"/>
    </source>
</evidence>
<dbReference type="EMBL" id="AMZH03009841">
    <property type="protein sequence ID" value="RRT55963.1"/>
    <property type="molecule type" value="Genomic_DNA"/>
</dbReference>
<evidence type="ECO:0000313" key="1">
    <source>
        <dbReference type="EMBL" id="RRT55963.1"/>
    </source>
</evidence>
<dbReference type="AlphaFoldDB" id="A0A426YW55"/>
<name>A0A426YW55_ENSVE</name>